<evidence type="ECO:0000313" key="2">
    <source>
        <dbReference type="EMBL" id="RNA22694.1"/>
    </source>
</evidence>
<dbReference type="EMBL" id="REGN01003413">
    <property type="protein sequence ID" value="RNA22694.1"/>
    <property type="molecule type" value="Genomic_DNA"/>
</dbReference>
<name>A0A3M7RGX5_BRAPC</name>
<organism evidence="2 3">
    <name type="scientific">Brachionus plicatilis</name>
    <name type="common">Marine rotifer</name>
    <name type="synonym">Brachionus muelleri</name>
    <dbReference type="NCBI Taxonomy" id="10195"/>
    <lineage>
        <taxon>Eukaryota</taxon>
        <taxon>Metazoa</taxon>
        <taxon>Spiralia</taxon>
        <taxon>Gnathifera</taxon>
        <taxon>Rotifera</taxon>
        <taxon>Eurotatoria</taxon>
        <taxon>Monogononta</taxon>
        <taxon>Pseudotrocha</taxon>
        <taxon>Ploima</taxon>
        <taxon>Brachionidae</taxon>
        <taxon>Brachionus</taxon>
    </lineage>
</organism>
<accession>A0A3M7RGX5</accession>
<dbReference type="AlphaFoldDB" id="A0A3M7RGX5"/>
<gene>
    <name evidence="2" type="ORF">BpHYR1_036822</name>
</gene>
<keyword evidence="3" id="KW-1185">Reference proteome</keyword>
<proteinExistence type="predicted"/>
<feature type="compositionally biased region" description="Low complexity" evidence="1">
    <location>
        <begin position="110"/>
        <end position="123"/>
    </location>
</feature>
<dbReference type="Proteomes" id="UP000276133">
    <property type="component" value="Unassembled WGS sequence"/>
</dbReference>
<comment type="caution">
    <text evidence="2">The sequence shown here is derived from an EMBL/GenBank/DDBJ whole genome shotgun (WGS) entry which is preliminary data.</text>
</comment>
<evidence type="ECO:0000256" key="1">
    <source>
        <dbReference type="SAM" id="MobiDB-lite"/>
    </source>
</evidence>
<protein>
    <submittedName>
        <fullName evidence="2">Uncharacterized protein</fullName>
    </submittedName>
</protein>
<reference evidence="2 3" key="1">
    <citation type="journal article" date="2018" name="Sci. Rep.">
        <title>Genomic signatures of local adaptation to the degree of environmental predictability in rotifers.</title>
        <authorList>
            <person name="Franch-Gras L."/>
            <person name="Hahn C."/>
            <person name="Garcia-Roger E.M."/>
            <person name="Carmona M.J."/>
            <person name="Serra M."/>
            <person name="Gomez A."/>
        </authorList>
    </citation>
    <scope>NUCLEOTIDE SEQUENCE [LARGE SCALE GENOMIC DNA]</scope>
    <source>
        <strain evidence="2">HYR1</strain>
    </source>
</reference>
<feature type="region of interest" description="Disordered" evidence="1">
    <location>
        <begin position="36"/>
        <end position="62"/>
    </location>
</feature>
<sequence>MKKSTVNYNNIKLSVARNNEPNAESMPNKRIIFKSKPSKTCADAIDQKKTPAPTHNPGKKTKIVLKRTLKEKTDQYNFDSSIDSDEDVFNVLDLNTKTSQLSIKKQKNDSSPSSSSTSSFSSSFHTTEVSPKCAKISPTNKNKIIELKSPDEDQEANSAKKIKVEKIDNKIFDLEAKLRQLDEDDEFDKDFEKIKKFKLIKKSVPEIKTESNAETKSNLLQVKKR</sequence>
<evidence type="ECO:0000313" key="3">
    <source>
        <dbReference type="Proteomes" id="UP000276133"/>
    </source>
</evidence>
<feature type="region of interest" description="Disordered" evidence="1">
    <location>
        <begin position="101"/>
        <end position="125"/>
    </location>
</feature>